<feature type="transmembrane region" description="Helical" evidence="2">
    <location>
        <begin position="329"/>
        <end position="355"/>
    </location>
</feature>
<feature type="compositionally biased region" description="Acidic residues" evidence="1">
    <location>
        <begin position="567"/>
        <end position="578"/>
    </location>
</feature>
<feature type="region of interest" description="Disordered" evidence="1">
    <location>
        <begin position="445"/>
        <end position="717"/>
    </location>
</feature>
<keyword evidence="2" id="KW-0472">Membrane</keyword>
<feature type="region of interest" description="Disordered" evidence="1">
    <location>
        <begin position="362"/>
        <end position="393"/>
    </location>
</feature>
<comment type="caution">
    <text evidence="3">The sequence shown here is derived from an EMBL/GenBank/DDBJ whole genome shotgun (WGS) entry which is preliminary data.</text>
</comment>
<feature type="compositionally biased region" description="Acidic residues" evidence="1">
    <location>
        <begin position="536"/>
        <end position="551"/>
    </location>
</feature>
<reference evidence="3 4" key="1">
    <citation type="journal article" date="2022" name="bioRxiv">
        <title>Genomics of Preaxostyla Flagellates Illuminates Evolutionary Transitions and the Path Towards Mitochondrial Loss.</title>
        <authorList>
            <person name="Novak L.V.F."/>
            <person name="Treitli S.C."/>
            <person name="Pyrih J."/>
            <person name="Halakuc P."/>
            <person name="Pipaliya S.V."/>
            <person name="Vacek V."/>
            <person name="Brzon O."/>
            <person name="Soukal P."/>
            <person name="Eme L."/>
            <person name="Dacks J.B."/>
            <person name="Karnkowska A."/>
            <person name="Elias M."/>
            <person name="Hampl V."/>
        </authorList>
    </citation>
    <scope>NUCLEOTIDE SEQUENCE [LARGE SCALE GENOMIC DNA]</scope>
    <source>
        <strain evidence="3">NAU3</strain>
        <tissue evidence="3">Gut</tissue>
    </source>
</reference>
<dbReference type="Proteomes" id="UP001281761">
    <property type="component" value="Unassembled WGS sequence"/>
</dbReference>
<feature type="compositionally biased region" description="Polar residues" evidence="1">
    <location>
        <begin position="447"/>
        <end position="460"/>
    </location>
</feature>
<organism evidence="3 4">
    <name type="scientific">Blattamonas nauphoetae</name>
    <dbReference type="NCBI Taxonomy" id="2049346"/>
    <lineage>
        <taxon>Eukaryota</taxon>
        <taxon>Metamonada</taxon>
        <taxon>Preaxostyla</taxon>
        <taxon>Oxymonadida</taxon>
        <taxon>Blattamonas</taxon>
    </lineage>
</organism>
<evidence type="ECO:0000313" key="3">
    <source>
        <dbReference type="EMBL" id="KAK2946736.1"/>
    </source>
</evidence>
<evidence type="ECO:0000256" key="1">
    <source>
        <dbReference type="SAM" id="MobiDB-lite"/>
    </source>
</evidence>
<protein>
    <submittedName>
        <fullName evidence="3">Uncharacterized protein</fullName>
    </submittedName>
</protein>
<evidence type="ECO:0000256" key="2">
    <source>
        <dbReference type="SAM" id="Phobius"/>
    </source>
</evidence>
<accession>A0ABQ9X906</accession>
<sequence>MCQSLLDPFELTTSIEQTTGSMKIFSAEQNGMDRLVIPSMSSLGEREAMIVIRSSLEIRQLEVLIDVSSSKFALLSAVDAFVTLKQGSVIGTPSSSRMNEDETSELCGWESGAIQLRNSSSLISEMSFRQLSMGAFLIKSGTLVIDTSEFTSNSPHFASFPSVCRNIYCSDDSSIEIWSLSGGDGREKSNSSWIVSSDCTLASPIINLDSPFFIPKPQPELSTSTWDKAKDTFHVEIRGSTLIPCGLFLEVVGESESGEPTSARIELLPSIATSFNETFISLDLASSIVANLSSSNPIRGRLSYGNSVTTEEFFTLPTRKAWSSGLGTLAWLIVVFVAVVVLLMILILIVVCVVCRRKRKKEEDQIADEEEEECIEQREDTEDKSDDSVLKQEEQPIPIVTLADLIIAPDENEQFDLKKNDEEERPHSVKALKKPIPDHSFEMMVDQSRNPSKSQENAETMMNELDDNQLIVLDERPKEKKKKKKRAMETLDEVLSPNNDGIMEQTDEVQETSAFDETVERPKRKTKKRDRQNDVVEGEIEQMEQNMEEEETPKKEKKKKKKKRVEEQEEKTAEEEDLGVNGKKIEGDEDLGVNGKKIEGDEDTKQKMEIEEGIIAEQETPIELNEEKLDSNKKKKKNKGKKDEADGEPEAVNEEEHIMEQGIEEDTRPHEVEGKKKRKKRKDAGDSTEVAENEDTALLEGEPDEKPKKKQRRNRRC</sequence>
<feature type="compositionally biased region" description="Acidic residues" evidence="1">
    <location>
        <begin position="689"/>
        <end position="703"/>
    </location>
</feature>
<feature type="compositionally biased region" description="Acidic residues" evidence="1">
    <location>
        <begin position="365"/>
        <end position="385"/>
    </location>
</feature>
<feature type="compositionally biased region" description="Basic residues" evidence="1">
    <location>
        <begin position="708"/>
        <end position="717"/>
    </location>
</feature>
<keyword evidence="2" id="KW-0812">Transmembrane</keyword>
<evidence type="ECO:0000313" key="4">
    <source>
        <dbReference type="Proteomes" id="UP001281761"/>
    </source>
</evidence>
<name>A0ABQ9X906_9EUKA</name>
<proteinExistence type="predicted"/>
<dbReference type="EMBL" id="JARBJD010000220">
    <property type="protein sequence ID" value="KAK2946736.1"/>
    <property type="molecule type" value="Genomic_DNA"/>
</dbReference>
<keyword evidence="4" id="KW-1185">Reference proteome</keyword>
<keyword evidence="2" id="KW-1133">Transmembrane helix</keyword>
<feature type="compositionally biased region" description="Basic and acidic residues" evidence="1">
    <location>
        <begin position="596"/>
        <end position="610"/>
    </location>
</feature>
<feature type="compositionally biased region" description="Basic and acidic residues" evidence="1">
    <location>
        <begin position="654"/>
        <end position="674"/>
    </location>
</feature>
<gene>
    <name evidence="3" type="ORF">BLNAU_18332</name>
</gene>